<dbReference type="RefSeq" id="WP_057624664.1">
    <property type="nucleotide sequence ID" value="NZ_LKHV02000001.1"/>
</dbReference>
<dbReference type="STRING" id="437022.CC99x_01573"/>
<dbReference type="AlphaFoldDB" id="A0A0Q9YF99"/>
<comment type="caution">
    <text evidence="5">The sequence shown here is derived from an EMBL/GenBank/DDBJ whole genome shotgun (WGS) entry which is preliminary data.</text>
</comment>
<dbReference type="CDD" id="cd02440">
    <property type="entry name" value="AdoMet_MTases"/>
    <property type="match status" value="1"/>
</dbReference>
<dbReference type="Proteomes" id="UP000051494">
    <property type="component" value="Unassembled WGS sequence"/>
</dbReference>
<dbReference type="EMBL" id="LKHV01000007">
    <property type="protein sequence ID" value="KRG18361.1"/>
    <property type="molecule type" value="Genomic_DNA"/>
</dbReference>
<keyword evidence="5" id="KW-0808">Transferase</keyword>
<keyword evidence="1" id="KW-0479">Metal-binding</keyword>
<dbReference type="InterPro" id="IPR016718">
    <property type="entry name" value="rRNA_m1G-MeTrfase_A_prd"/>
</dbReference>
<evidence type="ECO:0000256" key="1">
    <source>
        <dbReference type="PIRSR" id="PIRSR018249-1"/>
    </source>
</evidence>
<reference evidence="6" key="3">
    <citation type="submission" date="2021-06" db="EMBL/GenBank/DDBJ databases">
        <title>Genomic Description and Analysis of Intracellular Bacteria, Candidatus Berkiella cookevillensis and Candidatus Berkiella aquae.</title>
        <authorList>
            <person name="Kidane D.T."/>
            <person name="Mehari Y.T."/>
            <person name="Rice F.C."/>
            <person name="Arivett B.A."/>
            <person name="Farone A.L."/>
            <person name="Berk S.G."/>
            <person name="Farone M.B."/>
        </authorList>
    </citation>
    <scope>NUCLEOTIDE SEQUENCE</scope>
    <source>
        <strain evidence="6">CC99</strain>
    </source>
</reference>
<evidence type="ECO:0000256" key="2">
    <source>
        <dbReference type="PIRSR" id="PIRSR018249-2"/>
    </source>
</evidence>
<evidence type="ECO:0000259" key="3">
    <source>
        <dbReference type="Pfam" id="PF08241"/>
    </source>
</evidence>
<keyword evidence="1" id="KW-0862">Zinc</keyword>
<accession>A0A0Q9YF99</accession>
<dbReference type="PANTHER" id="PTHR43460">
    <property type="entry name" value="METHYLTRANSFERASE"/>
    <property type="match status" value="1"/>
</dbReference>
<keyword evidence="2" id="KW-0949">S-adenosyl-L-methionine</keyword>
<feature type="domain" description="Methyltransferase type 11" evidence="3">
    <location>
        <begin position="91"/>
        <end position="177"/>
    </location>
</feature>
<dbReference type="InterPro" id="IPR013216">
    <property type="entry name" value="Methyltransf_11"/>
</dbReference>
<dbReference type="OrthoDB" id="9782855at2"/>
<protein>
    <submittedName>
        <fullName evidence="5">23S rRNA (Guanine(745)-N(1))-methyltransferase</fullName>
        <ecNumber evidence="5">2.1.1.187</ecNumber>
    </submittedName>
    <submittedName>
        <fullName evidence="6">Methyltransferase domain-containing protein</fullName>
    </submittedName>
</protein>
<dbReference type="EC" id="2.1.1.187" evidence="5"/>
<sequence>MTILICPTCSTSLQAFDKNYACEKGHSFDKAKQGYVNLLLSHQKRTLLPGDSKEMVDSRKKFLNKGFYKAIAQAVNECMQESLIADGAQVVDVGCGVGYYLSYLQENVSVKHPVYWGVDISKEAIKCASSYKAIKWLVASSKNLPFASGSVDIVLSVFSPLYLEEINRILSPQGKVIMVTPAKQHLIELRSMLFEQVEAHSVDKTIEKYSAVFDIKEQISICASFSLSSQQDIDNLLKMTPLYWKSSASKKEALRKVESLDLTLDVVLWELSKRSYSLRT</sequence>
<dbReference type="Pfam" id="PF08241">
    <property type="entry name" value="Methyltransf_11"/>
    <property type="match status" value="1"/>
</dbReference>
<dbReference type="Gene3D" id="3.40.50.150">
    <property type="entry name" value="Vaccinia Virus protein VP39"/>
    <property type="match status" value="1"/>
</dbReference>
<dbReference type="Pfam" id="PF21302">
    <property type="entry name" value="Zn_ribbon_RlmA"/>
    <property type="match status" value="1"/>
</dbReference>
<dbReference type="InterPro" id="IPR029063">
    <property type="entry name" value="SAM-dependent_MTases_sf"/>
</dbReference>
<name>A0A0Q9YF99_9GAMM</name>
<feature type="domain" description="23S rRNA (guanine(745)-N(1))-methyltransferase N-terminal" evidence="4">
    <location>
        <begin position="5"/>
        <end position="46"/>
    </location>
</feature>
<keyword evidence="5" id="KW-0489">Methyltransferase</keyword>
<dbReference type="InterPro" id="IPR048647">
    <property type="entry name" value="RlmA_N"/>
</dbReference>
<dbReference type="GO" id="GO:0052911">
    <property type="term" value="F:23S rRNA (guanine(745)-N(1))-methyltransferase activity"/>
    <property type="evidence" value="ECO:0007669"/>
    <property type="project" value="UniProtKB-EC"/>
</dbReference>
<organism evidence="5">
    <name type="scientific">Candidatus Berkiella cookevillensis</name>
    <dbReference type="NCBI Taxonomy" id="437022"/>
    <lineage>
        <taxon>Bacteria</taxon>
        <taxon>Pseudomonadati</taxon>
        <taxon>Pseudomonadota</taxon>
        <taxon>Gammaproteobacteria</taxon>
        <taxon>Candidatus Berkiellales</taxon>
        <taxon>Candidatus Berkiellaceae</taxon>
        <taxon>Candidatus Berkiella</taxon>
    </lineage>
</organism>
<dbReference type="GO" id="GO:0046872">
    <property type="term" value="F:metal ion binding"/>
    <property type="evidence" value="ECO:0007669"/>
    <property type="project" value="UniProtKB-KW"/>
</dbReference>
<feature type="binding site" evidence="2">
    <location>
        <position position="68"/>
    </location>
    <ligand>
        <name>S-adenosyl-L-methionine</name>
        <dbReference type="ChEBI" id="CHEBI:59789"/>
    </ligand>
</feature>
<evidence type="ECO:0000313" key="6">
    <source>
        <dbReference type="EMBL" id="MCS5708124.1"/>
    </source>
</evidence>
<feature type="binding site" evidence="1">
    <location>
        <position position="26"/>
    </location>
    <ligand>
        <name>Zn(2+)</name>
        <dbReference type="ChEBI" id="CHEBI:29105"/>
    </ligand>
</feature>
<reference evidence="5" key="1">
    <citation type="submission" date="2015-09" db="EMBL/GenBank/DDBJ databases">
        <title>Draft Genome Sequences of Two Novel Amoeba-resistant Intranuclear Bacteria, Candidatus Berkiella cookevillensis and Candidatus Berkiella aquae.</title>
        <authorList>
            <person name="Mehari Y.T."/>
            <person name="Arivett B.A."/>
            <person name="Farone A.L."/>
            <person name="Gunderson J.H."/>
            <person name="Farone M.B."/>
        </authorList>
    </citation>
    <scope>NUCLEOTIDE SEQUENCE [LARGE SCALE GENOMIC DNA]</scope>
    <source>
        <strain evidence="5">CC99</strain>
    </source>
</reference>
<evidence type="ECO:0000313" key="5">
    <source>
        <dbReference type="EMBL" id="KRG18361.1"/>
    </source>
</evidence>
<reference evidence="6" key="2">
    <citation type="journal article" date="2016" name="Genome Announc.">
        <title>Draft Genome Sequences of Two Novel Amoeba-Resistant Intranuclear Bacteria, 'Candidatus Berkiella cookevillensis' and 'Candidatus Berkiella aquae'.</title>
        <authorList>
            <person name="Mehari Y.T."/>
            <person name="Arivett B.A."/>
            <person name="Farone A.L."/>
            <person name="Gunderson J.H."/>
            <person name="Farone M.B."/>
        </authorList>
    </citation>
    <scope>NUCLEOTIDE SEQUENCE</scope>
    <source>
        <strain evidence="6">CC99</strain>
    </source>
</reference>
<dbReference type="PATRIC" id="fig|1590042.3.peg.1597"/>
<feature type="binding site" evidence="1">
    <location>
        <position position="22"/>
    </location>
    <ligand>
        <name>Zn(2+)</name>
        <dbReference type="ChEBI" id="CHEBI:29105"/>
    </ligand>
</feature>
<gene>
    <name evidence="5" type="primary">rlmA</name>
    <name evidence="6" type="ORF">CC99x_004320</name>
    <name evidence="5" type="ORF">CC99x_01573</name>
</gene>
<feature type="binding site" evidence="1">
    <location>
        <position position="9"/>
    </location>
    <ligand>
        <name>Zn(2+)</name>
        <dbReference type="ChEBI" id="CHEBI:29105"/>
    </ligand>
</feature>
<dbReference type="SUPFAM" id="SSF53335">
    <property type="entry name" value="S-adenosyl-L-methionine-dependent methyltransferases"/>
    <property type="match status" value="1"/>
</dbReference>
<keyword evidence="7" id="KW-1185">Reference proteome</keyword>
<dbReference type="PANTHER" id="PTHR43460:SF1">
    <property type="entry name" value="METHYLTRANSFERASE TYPE 11 DOMAIN-CONTAINING PROTEIN"/>
    <property type="match status" value="1"/>
</dbReference>
<dbReference type="PIRSF" id="PIRSF018249">
    <property type="entry name" value="MyrA_prd"/>
    <property type="match status" value="1"/>
</dbReference>
<dbReference type="EMBL" id="LKHV02000001">
    <property type="protein sequence ID" value="MCS5708124.1"/>
    <property type="molecule type" value="Genomic_DNA"/>
</dbReference>
<evidence type="ECO:0000313" key="7">
    <source>
        <dbReference type="Proteomes" id="UP000051494"/>
    </source>
</evidence>
<feature type="binding site" evidence="2">
    <location>
        <position position="185"/>
    </location>
    <ligand>
        <name>S-adenosyl-L-methionine</name>
        <dbReference type="ChEBI" id="CHEBI:59789"/>
    </ligand>
</feature>
<evidence type="ECO:0000259" key="4">
    <source>
        <dbReference type="Pfam" id="PF21302"/>
    </source>
</evidence>
<feature type="binding site" evidence="1">
    <location>
        <position position="6"/>
    </location>
    <ligand>
        <name>Zn(2+)</name>
        <dbReference type="ChEBI" id="CHEBI:29105"/>
    </ligand>
</feature>
<dbReference type="InterPro" id="IPR052939">
    <property type="entry name" value="23S_rRNA_MeTrnsfrase_RlmA"/>
</dbReference>
<proteinExistence type="predicted"/>